<evidence type="ECO:0000313" key="2">
    <source>
        <dbReference type="Proteomes" id="UP001157418"/>
    </source>
</evidence>
<organism evidence="1 2">
    <name type="scientific">Lactuca virosa</name>
    <dbReference type="NCBI Taxonomy" id="75947"/>
    <lineage>
        <taxon>Eukaryota</taxon>
        <taxon>Viridiplantae</taxon>
        <taxon>Streptophyta</taxon>
        <taxon>Embryophyta</taxon>
        <taxon>Tracheophyta</taxon>
        <taxon>Spermatophyta</taxon>
        <taxon>Magnoliopsida</taxon>
        <taxon>eudicotyledons</taxon>
        <taxon>Gunneridae</taxon>
        <taxon>Pentapetalae</taxon>
        <taxon>asterids</taxon>
        <taxon>campanulids</taxon>
        <taxon>Asterales</taxon>
        <taxon>Asteraceae</taxon>
        <taxon>Cichorioideae</taxon>
        <taxon>Cichorieae</taxon>
        <taxon>Lactucinae</taxon>
        <taxon>Lactuca</taxon>
    </lineage>
</organism>
<protein>
    <submittedName>
        <fullName evidence="1">Uncharacterized protein</fullName>
    </submittedName>
</protein>
<dbReference type="EMBL" id="CAKMRJ010005634">
    <property type="protein sequence ID" value="CAH1449183.1"/>
    <property type="molecule type" value="Genomic_DNA"/>
</dbReference>
<dbReference type="AlphaFoldDB" id="A0AAU9PFM9"/>
<reference evidence="1 2" key="1">
    <citation type="submission" date="2022-01" db="EMBL/GenBank/DDBJ databases">
        <authorList>
            <person name="Xiong W."/>
            <person name="Schranz E."/>
        </authorList>
    </citation>
    <scope>NUCLEOTIDE SEQUENCE [LARGE SCALE GENOMIC DNA]</scope>
</reference>
<name>A0AAU9PFM9_9ASTR</name>
<dbReference type="Proteomes" id="UP001157418">
    <property type="component" value="Unassembled WGS sequence"/>
</dbReference>
<keyword evidence="2" id="KW-1185">Reference proteome</keyword>
<proteinExistence type="predicted"/>
<comment type="caution">
    <text evidence="1">The sequence shown here is derived from an EMBL/GenBank/DDBJ whole genome shotgun (WGS) entry which is preliminary data.</text>
</comment>
<sequence>MDKREATIKQVQTELTTTTHNRNNDMFTRWMKRVMLQKKEKVKRNGNGIGHKEKDLYIAYLSRFVMHHQVQEIGNMCYGDTTRVNAKLDFQDLQ</sequence>
<gene>
    <name evidence="1" type="ORF">LVIROSA_LOCUS34683</name>
</gene>
<accession>A0AAU9PFM9</accession>
<evidence type="ECO:0000313" key="1">
    <source>
        <dbReference type="EMBL" id="CAH1449183.1"/>
    </source>
</evidence>